<name>A0ACB9M3C5_9MYRT</name>
<organism evidence="1 2">
    <name type="scientific">Melastoma candidum</name>
    <dbReference type="NCBI Taxonomy" id="119954"/>
    <lineage>
        <taxon>Eukaryota</taxon>
        <taxon>Viridiplantae</taxon>
        <taxon>Streptophyta</taxon>
        <taxon>Embryophyta</taxon>
        <taxon>Tracheophyta</taxon>
        <taxon>Spermatophyta</taxon>
        <taxon>Magnoliopsida</taxon>
        <taxon>eudicotyledons</taxon>
        <taxon>Gunneridae</taxon>
        <taxon>Pentapetalae</taxon>
        <taxon>rosids</taxon>
        <taxon>malvids</taxon>
        <taxon>Myrtales</taxon>
        <taxon>Melastomataceae</taxon>
        <taxon>Melastomatoideae</taxon>
        <taxon>Melastomateae</taxon>
        <taxon>Melastoma</taxon>
    </lineage>
</organism>
<protein>
    <submittedName>
        <fullName evidence="1">Uncharacterized protein</fullName>
    </submittedName>
</protein>
<reference evidence="2" key="1">
    <citation type="journal article" date="2023" name="Front. Plant Sci.">
        <title>Chromosomal-level genome assembly of Melastoma candidum provides insights into trichome evolution.</title>
        <authorList>
            <person name="Zhong Y."/>
            <person name="Wu W."/>
            <person name="Sun C."/>
            <person name="Zou P."/>
            <person name="Liu Y."/>
            <person name="Dai S."/>
            <person name="Zhou R."/>
        </authorList>
    </citation>
    <scope>NUCLEOTIDE SEQUENCE [LARGE SCALE GENOMIC DNA]</scope>
</reference>
<comment type="caution">
    <text evidence="1">The sequence shown here is derived from an EMBL/GenBank/DDBJ whole genome shotgun (WGS) entry which is preliminary data.</text>
</comment>
<dbReference type="EMBL" id="CM042889">
    <property type="protein sequence ID" value="KAI4318622.1"/>
    <property type="molecule type" value="Genomic_DNA"/>
</dbReference>
<dbReference type="Proteomes" id="UP001057402">
    <property type="component" value="Chromosome 10"/>
</dbReference>
<gene>
    <name evidence="1" type="ORF">MLD38_032301</name>
</gene>
<evidence type="ECO:0000313" key="2">
    <source>
        <dbReference type="Proteomes" id="UP001057402"/>
    </source>
</evidence>
<keyword evidence="2" id="KW-1185">Reference proteome</keyword>
<proteinExistence type="predicted"/>
<accession>A0ACB9M3C5</accession>
<evidence type="ECO:0000313" key="1">
    <source>
        <dbReference type="EMBL" id="KAI4318622.1"/>
    </source>
</evidence>
<sequence>MAQAQQQSMPADDPKDLAAAASPVLAPSFKFNAQAREFVPSNVFGGTPGPDWVYIGDQYHPSFPSIAPDVFPLDSDVFLAAQLDHELRQKIINQVEYMFSDISLVAHDSMAKRVSRESEGYVPISVIASAKRVKPFVSSADVLAHVLRSSPNLVVSSDGKKVKRRLPFTEKQKEDLQSRTVLVENLPEDHSNHKLESIFGAVGRVRNIRICHPQEPNNGSSSPSMRSKGDLFVTNKLHALIEYDTMEAAENAVNKLNDERDWRKGLRVRLLLRRSPKSVLKNRKPEFDSFFDDDELPPFDATDDVHQTNIDGEEGTKKGWGKGGKQGKSRGSGNNQRQQQNQDGRGPGSPTGETPPLSPTVSLHAKGPRMPDGTRGFSMGRGKSLVAPELPLP</sequence>